<name>A0A6J4KD70_9SPHI</name>
<proteinExistence type="predicted"/>
<protein>
    <submittedName>
        <fullName evidence="1">Uncharacterized protein</fullName>
    </submittedName>
</protein>
<sequence>MGVNTQINAALPGKVSRLHQLLRLLRSPGKDIPHGKK</sequence>
<evidence type="ECO:0000313" key="1">
    <source>
        <dbReference type="EMBL" id="CAA9301731.1"/>
    </source>
</evidence>
<organism evidence="1">
    <name type="scientific">uncultured Cytophagales bacterium</name>
    <dbReference type="NCBI Taxonomy" id="158755"/>
    <lineage>
        <taxon>Bacteria</taxon>
        <taxon>Pseudomonadati</taxon>
        <taxon>Bacteroidota</taxon>
        <taxon>Sphingobacteriia</taxon>
        <taxon>Sphingobacteriales</taxon>
        <taxon>environmental samples</taxon>
    </lineage>
</organism>
<accession>A0A6J4KD70</accession>
<reference evidence="1" key="1">
    <citation type="submission" date="2020-02" db="EMBL/GenBank/DDBJ databases">
        <authorList>
            <person name="Meier V. D."/>
        </authorList>
    </citation>
    <scope>NUCLEOTIDE SEQUENCE</scope>
    <source>
        <strain evidence="1">AVDCRST_MAG56</strain>
    </source>
</reference>
<gene>
    <name evidence="1" type="ORF">AVDCRST_MAG56-5578</name>
</gene>
<dbReference type="AlphaFoldDB" id="A0A6J4KD70"/>
<dbReference type="EMBL" id="CADCTQ010000454">
    <property type="protein sequence ID" value="CAA9301731.1"/>
    <property type="molecule type" value="Genomic_DNA"/>
</dbReference>